<name>A0AAE9XST1_9PROT</name>
<protein>
    <submittedName>
        <fullName evidence="3">Glycine zipper domain-containing protein</fullName>
    </submittedName>
</protein>
<reference evidence="3" key="1">
    <citation type="submission" date="2023-01" db="EMBL/GenBank/DDBJ databases">
        <title>The genome sequence of Kordiimonadaceae bacterium 6D33.</title>
        <authorList>
            <person name="Liu Y."/>
        </authorList>
    </citation>
    <scope>NUCLEOTIDE SEQUENCE</scope>
    <source>
        <strain evidence="3">6D33</strain>
    </source>
</reference>
<evidence type="ECO:0000313" key="3">
    <source>
        <dbReference type="EMBL" id="WCL55717.1"/>
    </source>
</evidence>
<dbReference type="AlphaFoldDB" id="A0AAE9XST1"/>
<gene>
    <name evidence="3" type="ORF">PH603_08105</name>
</gene>
<evidence type="ECO:0000256" key="1">
    <source>
        <dbReference type="SAM" id="SignalP"/>
    </source>
</evidence>
<feature type="signal peptide" evidence="1">
    <location>
        <begin position="1"/>
        <end position="27"/>
    </location>
</feature>
<dbReference type="InterPro" id="IPR039567">
    <property type="entry name" value="Gly-zipper"/>
</dbReference>
<evidence type="ECO:0000313" key="4">
    <source>
        <dbReference type="Proteomes" id="UP001217500"/>
    </source>
</evidence>
<feature type="domain" description="Glycine zipper" evidence="2">
    <location>
        <begin position="65"/>
        <end position="108"/>
    </location>
</feature>
<dbReference type="PROSITE" id="PS51257">
    <property type="entry name" value="PROKAR_LIPOPROTEIN"/>
    <property type="match status" value="1"/>
</dbReference>
<feature type="chain" id="PRO_5042213803" evidence="1">
    <location>
        <begin position="28"/>
        <end position="168"/>
    </location>
</feature>
<dbReference type="RefSeq" id="WP_289505574.1">
    <property type="nucleotide sequence ID" value="NZ_CP116805.1"/>
</dbReference>
<evidence type="ECO:0000259" key="2">
    <source>
        <dbReference type="Pfam" id="PF13488"/>
    </source>
</evidence>
<dbReference type="KEGG" id="gso:PH603_08105"/>
<keyword evidence="1" id="KW-0732">Signal</keyword>
<sequence length="168" mass="16855">MKKTISRSLAAALLVPAVIGLGACATAPDSKTYSSSAAGQVQHAERGTVESVRQVQISGPKKGYGGLAGAGIGGATGAAIGGHGEGAVAGAIAGALIGGLIGNDVEKKSGNRTGYEYIVKTENGGLVTLVQADDVPLQPGAPVVILYGREARLVLDQSKIVYDDRRSN</sequence>
<accession>A0AAE9XST1</accession>
<dbReference type="Pfam" id="PF13488">
    <property type="entry name" value="Gly-zipper_Omp"/>
    <property type="match status" value="1"/>
</dbReference>
<organism evidence="3 4">
    <name type="scientific">Gimibacter soli</name>
    <dbReference type="NCBI Taxonomy" id="3024400"/>
    <lineage>
        <taxon>Bacteria</taxon>
        <taxon>Pseudomonadati</taxon>
        <taxon>Pseudomonadota</taxon>
        <taxon>Alphaproteobacteria</taxon>
        <taxon>Kordiimonadales</taxon>
        <taxon>Temperatibacteraceae</taxon>
        <taxon>Gimibacter</taxon>
    </lineage>
</organism>
<dbReference type="Proteomes" id="UP001217500">
    <property type="component" value="Chromosome"/>
</dbReference>
<dbReference type="EMBL" id="CP116805">
    <property type="protein sequence ID" value="WCL55717.1"/>
    <property type="molecule type" value="Genomic_DNA"/>
</dbReference>
<proteinExistence type="predicted"/>
<keyword evidence="4" id="KW-1185">Reference proteome</keyword>